<feature type="domain" description="Major facilitator superfamily (MFS) profile" evidence="8">
    <location>
        <begin position="48"/>
        <end position="472"/>
    </location>
</feature>
<evidence type="ECO:0000256" key="7">
    <source>
        <dbReference type="SAM" id="Phobius"/>
    </source>
</evidence>
<feature type="transmembrane region" description="Helical" evidence="7">
    <location>
        <begin position="318"/>
        <end position="340"/>
    </location>
</feature>
<dbReference type="Proteomes" id="UP001583186">
    <property type="component" value="Unassembled WGS sequence"/>
</dbReference>
<feature type="transmembrane region" description="Helical" evidence="7">
    <location>
        <begin position="144"/>
        <end position="162"/>
    </location>
</feature>
<name>A0ABR3ZBD4_9PEZI</name>
<keyword evidence="2" id="KW-0813">Transport</keyword>
<evidence type="ECO:0000313" key="9">
    <source>
        <dbReference type="EMBL" id="KAL1897447.1"/>
    </source>
</evidence>
<evidence type="ECO:0000256" key="2">
    <source>
        <dbReference type="ARBA" id="ARBA00022448"/>
    </source>
</evidence>
<accession>A0ABR3ZBD4</accession>
<protein>
    <recommendedName>
        <fullName evidence="8">Major facilitator superfamily (MFS) profile domain-containing protein</fullName>
    </recommendedName>
</protein>
<dbReference type="EMBL" id="JAWCUI010000019">
    <property type="protein sequence ID" value="KAL1897447.1"/>
    <property type="molecule type" value="Genomic_DNA"/>
</dbReference>
<evidence type="ECO:0000256" key="1">
    <source>
        <dbReference type="ARBA" id="ARBA00004141"/>
    </source>
</evidence>
<feature type="transmembrane region" description="Helical" evidence="7">
    <location>
        <begin position="412"/>
        <end position="432"/>
    </location>
</feature>
<feature type="transmembrane region" description="Helical" evidence="7">
    <location>
        <begin position="376"/>
        <end position="392"/>
    </location>
</feature>
<feature type="transmembrane region" description="Helical" evidence="7">
    <location>
        <begin position="174"/>
        <end position="195"/>
    </location>
</feature>
<evidence type="ECO:0000259" key="8">
    <source>
        <dbReference type="PROSITE" id="PS50850"/>
    </source>
</evidence>
<evidence type="ECO:0000313" key="10">
    <source>
        <dbReference type="Proteomes" id="UP001583186"/>
    </source>
</evidence>
<dbReference type="PROSITE" id="PS50850">
    <property type="entry name" value="MFS"/>
    <property type="match status" value="1"/>
</dbReference>
<keyword evidence="10" id="KW-1185">Reference proteome</keyword>
<organism evidence="9 10">
    <name type="scientific">Sporothrix stenoceras</name>
    <dbReference type="NCBI Taxonomy" id="5173"/>
    <lineage>
        <taxon>Eukaryota</taxon>
        <taxon>Fungi</taxon>
        <taxon>Dikarya</taxon>
        <taxon>Ascomycota</taxon>
        <taxon>Pezizomycotina</taxon>
        <taxon>Sordariomycetes</taxon>
        <taxon>Sordariomycetidae</taxon>
        <taxon>Ophiostomatales</taxon>
        <taxon>Ophiostomataceae</taxon>
        <taxon>Sporothrix</taxon>
    </lineage>
</organism>
<feature type="transmembrane region" description="Helical" evidence="7">
    <location>
        <begin position="285"/>
        <end position="306"/>
    </location>
</feature>
<dbReference type="PANTHER" id="PTHR43791">
    <property type="entry name" value="PERMEASE-RELATED"/>
    <property type="match status" value="1"/>
</dbReference>
<evidence type="ECO:0000256" key="4">
    <source>
        <dbReference type="ARBA" id="ARBA00022989"/>
    </source>
</evidence>
<feature type="transmembrane region" description="Helical" evidence="7">
    <location>
        <begin position="352"/>
        <end position="370"/>
    </location>
</feature>
<feature type="transmembrane region" description="Helical" evidence="7">
    <location>
        <begin position="207"/>
        <end position="229"/>
    </location>
</feature>
<keyword evidence="3 7" id="KW-0812">Transmembrane</keyword>
<keyword evidence="5 7" id="KW-0472">Membrane</keyword>
<dbReference type="InterPro" id="IPR011701">
    <property type="entry name" value="MFS"/>
</dbReference>
<dbReference type="InterPro" id="IPR036259">
    <property type="entry name" value="MFS_trans_sf"/>
</dbReference>
<dbReference type="SUPFAM" id="SSF103473">
    <property type="entry name" value="MFS general substrate transporter"/>
    <property type="match status" value="1"/>
</dbReference>
<keyword evidence="4 7" id="KW-1133">Transmembrane helix</keyword>
<evidence type="ECO:0000256" key="6">
    <source>
        <dbReference type="SAM" id="MobiDB-lite"/>
    </source>
</evidence>
<gene>
    <name evidence="9" type="ORF">Sste5346_004185</name>
</gene>
<evidence type="ECO:0000256" key="5">
    <source>
        <dbReference type="ARBA" id="ARBA00023136"/>
    </source>
</evidence>
<comment type="caution">
    <text evidence="9">The sequence shown here is derived from an EMBL/GenBank/DDBJ whole genome shotgun (WGS) entry which is preliminary data.</text>
</comment>
<feature type="region of interest" description="Disordered" evidence="6">
    <location>
        <begin position="1"/>
        <end position="31"/>
    </location>
</feature>
<reference evidence="9 10" key="1">
    <citation type="journal article" date="2024" name="IMA Fungus">
        <title>IMA Genome - F19 : A genome assembly and annotation guide to empower mycologists, including annotated draft genome sequences of Ceratocystis pirilliformis, Diaporthe australafricana, Fusarium ophioides, Paecilomyces lecythidis, and Sporothrix stenoceras.</title>
        <authorList>
            <person name="Aylward J."/>
            <person name="Wilson A.M."/>
            <person name="Visagie C.M."/>
            <person name="Spraker J."/>
            <person name="Barnes I."/>
            <person name="Buitendag C."/>
            <person name="Ceriani C."/>
            <person name="Del Mar Angel L."/>
            <person name="du Plessis D."/>
            <person name="Fuchs T."/>
            <person name="Gasser K."/>
            <person name="Kramer D."/>
            <person name="Li W."/>
            <person name="Munsamy K."/>
            <person name="Piso A."/>
            <person name="Price J.L."/>
            <person name="Sonnekus B."/>
            <person name="Thomas C."/>
            <person name="van der Nest A."/>
            <person name="van Dijk A."/>
            <person name="van Heerden A."/>
            <person name="van Vuuren N."/>
            <person name="Yilmaz N."/>
            <person name="Duong T.A."/>
            <person name="van der Merwe N.A."/>
            <person name="Wingfield M.J."/>
            <person name="Wingfield B.D."/>
        </authorList>
    </citation>
    <scope>NUCLEOTIDE SEQUENCE [LARGE SCALE GENOMIC DNA]</scope>
    <source>
        <strain evidence="9 10">CMW 5346</strain>
    </source>
</reference>
<feature type="transmembrane region" description="Helical" evidence="7">
    <location>
        <begin position="113"/>
        <end position="132"/>
    </location>
</feature>
<dbReference type="Pfam" id="PF07690">
    <property type="entry name" value="MFS_1"/>
    <property type="match status" value="1"/>
</dbReference>
<comment type="subcellular location">
    <subcellularLocation>
        <location evidence="1">Membrane</location>
        <topology evidence="1">Multi-pass membrane protein</topology>
    </subcellularLocation>
</comment>
<dbReference type="InterPro" id="IPR020846">
    <property type="entry name" value="MFS_dom"/>
</dbReference>
<dbReference type="Gene3D" id="1.20.1250.20">
    <property type="entry name" value="MFS general substrate transporter like domains"/>
    <property type="match status" value="2"/>
</dbReference>
<feature type="transmembrane region" description="Helical" evidence="7">
    <location>
        <begin position="444"/>
        <end position="468"/>
    </location>
</feature>
<dbReference type="PANTHER" id="PTHR43791:SF32">
    <property type="entry name" value="MAJOR FACILITATOR SUPERFAMILY (MFS) PROFILE DOMAIN-CONTAINING PROTEIN"/>
    <property type="match status" value="1"/>
</dbReference>
<proteinExistence type="predicted"/>
<evidence type="ECO:0000256" key="3">
    <source>
        <dbReference type="ARBA" id="ARBA00022692"/>
    </source>
</evidence>
<feature type="compositionally biased region" description="Polar residues" evidence="6">
    <location>
        <begin position="13"/>
        <end position="24"/>
    </location>
</feature>
<sequence>MASTPTFEEKQVGVSTEASHSDGYQSDAERDWSDDEEKKLVRKLDFLVMALLTLAFFALQIDRGNIGNALTDNFLKDVGITQYQFNVGQQLLSLGIVLLEIPSNIILYKLGPTIWIGAQIIAWGLVATFQAFQHGLGPYLATRLLLGLCEAGFIPAGLYTITRWYKRDETSKRFSWFFIGNMLAGACTGLIAYGILHMRGVRGLAGWQWLFLIEGIFTIVIGILFITFFPKSPSNPVSIMGIRYFNDREIHILSRRVLLDDPSKIHTHTHISRAEIKAALTNWRLIPHVLLTISALSPASTMMSYAPTLVGSFGYGKLRANAMASIGAWILLITNITWGFVSDKYKRRGPMVFLGLLIYWGFQLGNRLAVTSSNPHLRFGLLVVSIAFGSNWHPVNGSWMASNAKSAGERSITLAIFIMSANTSGIVGSQLFQAKDSPLYKTGWTVILALTTVGLVMSAIANVQYYLLNKKKQREQPNVNVDELYKY</sequence>